<dbReference type="InterPro" id="IPR015815">
    <property type="entry name" value="HIBADH-related"/>
</dbReference>
<dbReference type="EMBL" id="JAKREW010000022">
    <property type="protein sequence ID" value="MCG7507282.1"/>
    <property type="molecule type" value="Genomic_DNA"/>
</dbReference>
<evidence type="ECO:0000259" key="2">
    <source>
        <dbReference type="Pfam" id="PF03446"/>
    </source>
</evidence>
<protein>
    <submittedName>
        <fullName evidence="4">NAD(P)-binding domain-containing protein</fullName>
    </submittedName>
</protein>
<dbReference type="Gene3D" id="3.40.50.720">
    <property type="entry name" value="NAD(P)-binding Rossmann-like Domain"/>
    <property type="match status" value="1"/>
</dbReference>
<dbReference type="InterPro" id="IPR048666">
    <property type="entry name" value="RedAm-like_C"/>
</dbReference>
<keyword evidence="1" id="KW-0560">Oxidoreductase</keyword>
<feature type="domain" description="NADPH-dependent reductive aminase-like C-terminal" evidence="3">
    <location>
        <begin position="162"/>
        <end position="286"/>
    </location>
</feature>
<dbReference type="InterPro" id="IPR008927">
    <property type="entry name" value="6-PGluconate_DH-like_C_sf"/>
</dbReference>
<accession>A0ABS9QIQ7</accession>
<evidence type="ECO:0000313" key="5">
    <source>
        <dbReference type="Proteomes" id="UP001201701"/>
    </source>
</evidence>
<dbReference type="RefSeq" id="WP_239368279.1">
    <property type="nucleotide sequence ID" value="NZ_JAKREW010000022.1"/>
</dbReference>
<dbReference type="InterPro" id="IPR036291">
    <property type="entry name" value="NAD(P)-bd_dom_sf"/>
</dbReference>
<dbReference type="Gene3D" id="1.10.1040.10">
    <property type="entry name" value="N-(1-d-carboxylethyl)-l-norvaline Dehydrogenase, domain 2"/>
    <property type="match status" value="1"/>
</dbReference>
<dbReference type="Pfam" id="PF03446">
    <property type="entry name" value="NAD_binding_2"/>
    <property type="match status" value="1"/>
</dbReference>
<dbReference type="SUPFAM" id="SSF51735">
    <property type="entry name" value="NAD(P)-binding Rossmann-fold domains"/>
    <property type="match status" value="1"/>
</dbReference>
<dbReference type="PIRSF" id="PIRSF000103">
    <property type="entry name" value="HIBADH"/>
    <property type="match status" value="1"/>
</dbReference>
<evidence type="ECO:0000259" key="3">
    <source>
        <dbReference type="Pfam" id="PF21761"/>
    </source>
</evidence>
<proteinExistence type="predicted"/>
<dbReference type="InterPro" id="IPR051265">
    <property type="entry name" value="HIBADH-related_NP60_sf"/>
</dbReference>
<reference evidence="4 5" key="1">
    <citation type="submission" date="2022-02" db="EMBL/GenBank/DDBJ databases">
        <title>Draft genome sequence of Mezorhizobium retamae strain IRAMC:0171 isolated from Retama raetam nodules.</title>
        <authorList>
            <person name="Bengaied R."/>
            <person name="Sbissi I."/>
            <person name="Huber K."/>
            <person name="Ghodbane F."/>
            <person name="Nouioui I."/>
            <person name="Tarhouni M."/>
            <person name="Gtari M."/>
        </authorList>
    </citation>
    <scope>NUCLEOTIDE SEQUENCE [LARGE SCALE GENOMIC DNA]</scope>
    <source>
        <strain evidence="4 5">IRAMC:0171</strain>
    </source>
</reference>
<dbReference type="SUPFAM" id="SSF48179">
    <property type="entry name" value="6-phosphogluconate dehydrogenase C-terminal domain-like"/>
    <property type="match status" value="1"/>
</dbReference>
<feature type="domain" description="6-phosphogluconate dehydrogenase NADP-binding" evidence="2">
    <location>
        <begin position="4"/>
        <end position="159"/>
    </location>
</feature>
<dbReference type="Pfam" id="PF21761">
    <property type="entry name" value="RedAm-like_C"/>
    <property type="match status" value="1"/>
</dbReference>
<keyword evidence="5" id="KW-1185">Reference proteome</keyword>
<comment type="caution">
    <text evidence="4">The sequence shown here is derived from an EMBL/GenBank/DDBJ whole genome shotgun (WGS) entry which is preliminary data.</text>
</comment>
<dbReference type="InterPro" id="IPR006115">
    <property type="entry name" value="6PGDH_NADP-bd"/>
</dbReference>
<dbReference type="PANTHER" id="PTHR43580:SF2">
    <property type="entry name" value="CYTOKINE-LIKE NUCLEAR FACTOR N-PAC"/>
    <property type="match status" value="1"/>
</dbReference>
<evidence type="ECO:0000313" key="4">
    <source>
        <dbReference type="EMBL" id="MCG7507282.1"/>
    </source>
</evidence>
<gene>
    <name evidence="4" type="ORF">L4923_19810</name>
</gene>
<sequence length="288" mass="29519">MSDVTVIGLGEMGSALARAFLAGGKSVTVWNRTPAKAATLEQLGALPKSTVADAVSASPVVVICLSGYAAASHLLGEVDSENLSGRLIVQLGSGTPRQARELDALAVANGANYLDGAIGAWPRQIGGPEAGLLIVGNEAVFTSAEPLLKLLGGGLSYVGPNIGHAKALANAGLAYFAAHWIGFSHGAAVCEAEGIDVGTFSGVMADMAPFFGEDLRHMGRVIAEDRFDEPEATIKTVTSDLGGLVEASRDLKIETAFPNFAAGIFQRAKDAGFGAEEPSAVIKVLRGT</sequence>
<dbReference type="Proteomes" id="UP001201701">
    <property type="component" value="Unassembled WGS sequence"/>
</dbReference>
<organism evidence="4 5">
    <name type="scientific">Mesorhizobium retamae</name>
    <dbReference type="NCBI Taxonomy" id="2912854"/>
    <lineage>
        <taxon>Bacteria</taxon>
        <taxon>Pseudomonadati</taxon>
        <taxon>Pseudomonadota</taxon>
        <taxon>Alphaproteobacteria</taxon>
        <taxon>Hyphomicrobiales</taxon>
        <taxon>Phyllobacteriaceae</taxon>
        <taxon>Mesorhizobium</taxon>
    </lineage>
</organism>
<dbReference type="InterPro" id="IPR013328">
    <property type="entry name" value="6PGD_dom2"/>
</dbReference>
<evidence type="ECO:0000256" key="1">
    <source>
        <dbReference type="ARBA" id="ARBA00023002"/>
    </source>
</evidence>
<name>A0ABS9QIQ7_9HYPH</name>
<dbReference type="PANTHER" id="PTHR43580">
    <property type="entry name" value="OXIDOREDUCTASE GLYR1-RELATED"/>
    <property type="match status" value="1"/>
</dbReference>